<evidence type="ECO:0000313" key="1">
    <source>
        <dbReference type="EMBL" id="HIZ69397.1"/>
    </source>
</evidence>
<reference evidence="1" key="2">
    <citation type="submission" date="2021-04" db="EMBL/GenBank/DDBJ databases">
        <authorList>
            <person name="Gilroy R."/>
        </authorList>
    </citation>
    <scope>NUCLEOTIDE SEQUENCE</scope>
    <source>
        <strain evidence="1">ChiHecec3B27-8219</strain>
    </source>
</reference>
<dbReference type="AlphaFoldDB" id="A0A9D2JWR1"/>
<name>A0A9D2JWR1_9BACT</name>
<comment type="caution">
    <text evidence="1">The sequence shown here is derived from an EMBL/GenBank/DDBJ whole genome shotgun (WGS) entry which is preliminary data.</text>
</comment>
<dbReference type="InterPro" id="IPR024510">
    <property type="entry name" value="DUF2589"/>
</dbReference>
<sequence length="127" mass="14110">MIEFKSFVEAVHRAVSDAADEIGDKNRELLNRYFTKSAQGDGSEILVPRMVRMSVPEFDEDGNMVDRTVSVPLVSLVPFASSQIEKATFSAEFRLFTKDGELCLAFPGEKECSIAVPRTSCQHKHPA</sequence>
<proteinExistence type="predicted"/>
<dbReference type="Proteomes" id="UP000824055">
    <property type="component" value="Unassembled WGS sequence"/>
</dbReference>
<accession>A0A9D2JWR1</accession>
<evidence type="ECO:0000313" key="2">
    <source>
        <dbReference type="Proteomes" id="UP000824055"/>
    </source>
</evidence>
<dbReference type="EMBL" id="DXBE01000044">
    <property type="protein sequence ID" value="HIZ69397.1"/>
    <property type="molecule type" value="Genomic_DNA"/>
</dbReference>
<gene>
    <name evidence="1" type="ORF">H9966_05865</name>
</gene>
<reference evidence="1" key="1">
    <citation type="journal article" date="2021" name="PeerJ">
        <title>Extensive microbial diversity within the chicken gut microbiome revealed by metagenomics and culture.</title>
        <authorList>
            <person name="Gilroy R."/>
            <person name="Ravi A."/>
            <person name="Getino M."/>
            <person name="Pursley I."/>
            <person name="Horton D.L."/>
            <person name="Alikhan N.F."/>
            <person name="Baker D."/>
            <person name="Gharbi K."/>
            <person name="Hall N."/>
            <person name="Watson M."/>
            <person name="Adriaenssens E.M."/>
            <person name="Foster-Nyarko E."/>
            <person name="Jarju S."/>
            <person name="Secka A."/>
            <person name="Antonio M."/>
            <person name="Oren A."/>
            <person name="Chaudhuri R.R."/>
            <person name="La Ragione R."/>
            <person name="Hildebrand F."/>
            <person name="Pallen M.J."/>
        </authorList>
    </citation>
    <scope>NUCLEOTIDE SEQUENCE</scope>
    <source>
        <strain evidence="1">ChiHecec3B27-8219</strain>
    </source>
</reference>
<dbReference type="Pfam" id="PF11655">
    <property type="entry name" value="DUF2589"/>
    <property type="match status" value="1"/>
</dbReference>
<organism evidence="1 2">
    <name type="scientific">Candidatus Prevotella avicola</name>
    <dbReference type="NCBI Taxonomy" id="2838738"/>
    <lineage>
        <taxon>Bacteria</taxon>
        <taxon>Pseudomonadati</taxon>
        <taxon>Bacteroidota</taxon>
        <taxon>Bacteroidia</taxon>
        <taxon>Bacteroidales</taxon>
        <taxon>Prevotellaceae</taxon>
        <taxon>Prevotella</taxon>
    </lineage>
</organism>
<protein>
    <submittedName>
        <fullName evidence="1">DUF2589 domain-containing protein</fullName>
    </submittedName>
</protein>